<keyword evidence="2" id="KW-1185">Reference proteome</keyword>
<accession>A0A915EY29</accession>
<reference evidence="3" key="1">
    <citation type="submission" date="2022-11" db="UniProtKB">
        <authorList>
            <consortium name="WormBaseParasite"/>
        </authorList>
    </citation>
    <scope>IDENTIFICATION</scope>
</reference>
<evidence type="ECO:0000256" key="1">
    <source>
        <dbReference type="SAM" id="SignalP"/>
    </source>
</evidence>
<organism evidence="2 3">
    <name type="scientific">Echinococcus canadensis</name>
    <dbReference type="NCBI Taxonomy" id="519352"/>
    <lineage>
        <taxon>Eukaryota</taxon>
        <taxon>Metazoa</taxon>
        <taxon>Spiralia</taxon>
        <taxon>Lophotrochozoa</taxon>
        <taxon>Platyhelminthes</taxon>
        <taxon>Cestoda</taxon>
        <taxon>Eucestoda</taxon>
        <taxon>Cyclophyllidea</taxon>
        <taxon>Taeniidae</taxon>
        <taxon>Echinococcus</taxon>
        <taxon>Echinococcus canadensis group</taxon>
    </lineage>
</organism>
<evidence type="ECO:0000313" key="3">
    <source>
        <dbReference type="WBParaSite" id="maker-E.canG7_contigs_8640-snap-gene-0.38-mRNA-1"/>
    </source>
</evidence>
<dbReference type="WBParaSite" id="maker-E.canG7_contigs_8640-snap-gene-0.38-mRNA-1">
    <property type="protein sequence ID" value="maker-E.canG7_contigs_8640-snap-gene-0.38-mRNA-1"/>
    <property type="gene ID" value="EcG7_03493"/>
</dbReference>
<dbReference type="Proteomes" id="UP000887562">
    <property type="component" value="Unplaced"/>
</dbReference>
<proteinExistence type="predicted"/>
<feature type="chain" id="PRO_5037180186" evidence="1">
    <location>
        <begin position="21"/>
        <end position="42"/>
    </location>
</feature>
<name>A0A915EY29_9CEST</name>
<evidence type="ECO:0000313" key="2">
    <source>
        <dbReference type="Proteomes" id="UP000887562"/>
    </source>
</evidence>
<keyword evidence="1" id="KW-0732">Signal</keyword>
<feature type="signal peptide" evidence="1">
    <location>
        <begin position="1"/>
        <end position="20"/>
    </location>
</feature>
<dbReference type="AlphaFoldDB" id="A0A915EY29"/>
<sequence>MGFLLLLRVLAIPYTVTCVAEPMDWNVHSNIKTFIRLSAAKT</sequence>
<protein>
    <submittedName>
        <fullName evidence="3">Uncharacterized protein</fullName>
    </submittedName>
</protein>